<dbReference type="Pfam" id="PF13362">
    <property type="entry name" value="Toprim_3"/>
    <property type="match status" value="1"/>
</dbReference>
<proteinExistence type="predicted"/>
<sequence>MVEDQFKAAMLKDLGAAPNHVNPSKITRFDDPKGKRGNNACYCQLFLDDCHPAGYFGNWRTGHYQTWICGGKPSMTRSERKLFDQKLAEAKRQREQETRQRQQAAREKAFKLISRATPADPQHPYLVNKQVGAHDLMQLGNTLLVPLFADDQLVNLQRIYRDESGQIQKRFLSGGRMAGAFAFMGLCDAPTAVYICEGWATGATIYEDTGQAVLCAMNANNLKAVATFARNRWPSAALTVCADDDRLLAQREGINVGMVKAREAAIATDALLVAPDWPIGAPEHLTDFNDLANWMNGGSL</sequence>
<accession>A0A1V4T7R9</accession>
<dbReference type="CDD" id="cd01029">
    <property type="entry name" value="TOPRIM_primases"/>
    <property type="match status" value="1"/>
</dbReference>
<keyword evidence="4" id="KW-1185">Reference proteome</keyword>
<keyword evidence="1" id="KW-0175">Coiled coil</keyword>
<reference evidence="3 4" key="1">
    <citation type="submission" date="2017-01" db="EMBL/GenBank/DDBJ databases">
        <title>Genome Sequencing of a Marine Spirillum, Oceanospirillum multiglobuliferum ATCC 33336, from Japan.</title>
        <authorList>
            <person name="Carney J.G."/>
            <person name="Trachtenberg A.M."/>
            <person name="Rheaume B.A."/>
            <person name="Linnane J.D."/>
            <person name="Pitts N.L."/>
            <person name="Mykles D.L."/>
            <person name="Maclea K.S."/>
        </authorList>
    </citation>
    <scope>NUCLEOTIDE SEQUENCE [LARGE SCALE GENOMIC DNA]</scope>
    <source>
        <strain evidence="3 4">ATCC 33336</strain>
    </source>
</reference>
<gene>
    <name evidence="3" type="ORF">BTE48_03620</name>
</gene>
<dbReference type="AlphaFoldDB" id="A0A1V4T7R9"/>
<evidence type="ECO:0000313" key="3">
    <source>
        <dbReference type="EMBL" id="OPX56606.1"/>
    </source>
</evidence>
<evidence type="ECO:0000259" key="2">
    <source>
        <dbReference type="Pfam" id="PF13362"/>
    </source>
</evidence>
<protein>
    <recommendedName>
        <fullName evidence="2">Toprim domain-containing protein</fullName>
    </recommendedName>
</protein>
<comment type="caution">
    <text evidence="3">The sequence shown here is derived from an EMBL/GenBank/DDBJ whole genome shotgun (WGS) entry which is preliminary data.</text>
</comment>
<dbReference type="STRING" id="64969.SAMN02745127_01837"/>
<evidence type="ECO:0000313" key="4">
    <source>
        <dbReference type="Proteomes" id="UP000191418"/>
    </source>
</evidence>
<feature type="coiled-coil region" evidence="1">
    <location>
        <begin position="80"/>
        <end position="107"/>
    </location>
</feature>
<name>A0A1V4T7R9_9GAMM</name>
<feature type="domain" description="Toprim" evidence="2">
    <location>
        <begin position="193"/>
        <end position="292"/>
    </location>
</feature>
<organism evidence="3 4">
    <name type="scientific">Oceanospirillum multiglobuliferum</name>
    <dbReference type="NCBI Taxonomy" id="64969"/>
    <lineage>
        <taxon>Bacteria</taxon>
        <taxon>Pseudomonadati</taxon>
        <taxon>Pseudomonadota</taxon>
        <taxon>Gammaproteobacteria</taxon>
        <taxon>Oceanospirillales</taxon>
        <taxon>Oceanospirillaceae</taxon>
        <taxon>Oceanospirillum</taxon>
    </lineage>
</organism>
<evidence type="ECO:0000256" key="1">
    <source>
        <dbReference type="SAM" id="Coils"/>
    </source>
</evidence>
<dbReference type="Proteomes" id="UP000191418">
    <property type="component" value="Unassembled WGS sequence"/>
</dbReference>
<dbReference type="InterPro" id="IPR034154">
    <property type="entry name" value="TOPRIM_DnaG/twinkle"/>
</dbReference>
<dbReference type="EMBL" id="MTSM01000003">
    <property type="protein sequence ID" value="OPX56606.1"/>
    <property type="molecule type" value="Genomic_DNA"/>
</dbReference>
<dbReference type="InterPro" id="IPR006171">
    <property type="entry name" value="TOPRIM_dom"/>
</dbReference>